<protein>
    <submittedName>
        <fullName evidence="1">Uncharacterized protein</fullName>
    </submittedName>
</protein>
<dbReference type="AlphaFoldDB" id="A0A7C9CFT5"/>
<reference evidence="1" key="2">
    <citation type="submission" date="2020-07" db="EMBL/GenBank/DDBJ databases">
        <authorList>
            <person name="Vera ALvarez R."/>
            <person name="Arias-Moreno D.M."/>
            <person name="Jimenez-Jacinto V."/>
            <person name="Jimenez-Bremont J.F."/>
            <person name="Swaminathan K."/>
            <person name="Moose S.P."/>
            <person name="Guerrero-Gonzalez M.L."/>
            <person name="Marino-Ramirez L."/>
            <person name="Landsman D."/>
            <person name="Rodriguez-Kessler M."/>
            <person name="Delgado-Sanchez P."/>
        </authorList>
    </citation>
    <scope>NUCLEOTIDE SEQUENCE</scope>
    <source>
        <tissue evidence="1">Cladode</tissue>
    </source>
</reference>
<reference evidence="1" key="1">
    <citation type="journal article" date="2013" name="J. Plant Res.">
        <title>Effect of fungi and light on seed germination of three Opuntia species from semiarid lands of central Mexico.</title>
        <authorList>
            <person name="Delgado-Sanchez P."/>
            <person name="Jimenez-Bremont J.F."/>
            <person name="Guerrero-Gonzalez Mde L."/>
            <person name="Flores J."/>
        </authorList>
    </citation>
    <scope>NUCLEOTIDE SEQUENCE</scope>
    <source>
        <tissue evidence="1">Cladode</tissue>
    </source>
</reference>
<dbReference type="EMBL" id="GISG01004854">
    <property type="protein sequence ID" value="MBA4614884.1"/>
    <property type="molecule type" value="Transcribed_RNA"/>
</dbReference>
<accession>A0A7C9CFT5</accession>
<organism evidence="1">
    <name type="scientific">Opuntia streptacantha</name>
    <name type="common">Prickly pear cactus</name>
    <name type="synonym">Opuntia cardona</name>
    <dbReference type="NCBI Taxonomy" id="393608"/>
    <lineage>
        <taxon>Eukaryota</taxon>
        <taxon>Viridiplantae</taxon>
        <taxon>Streptophyta</taxon>
        <taxon>Embryophyta</taxon>
        <taxon>Tracheophyta</taxon>
        <taxon>Spermatophyta</taxon>
        <taxon>Magnoliopsida</taxon>
        <taxon>eudicotyledons</taxon>
        <taxon>Gunneridae</taxon>
        <taxon>Pentapetalae</taxon>
        <taxon>Caryophyllales</taxon>
        <taxon>Cactineae</taxon>
        <taxon>Cactaceae</taxon>
        <taxon>Opuntioideae</taxon>
        <taxon>Opuntia</taxon>
    </lineage>
</organism>
<proteinExistence type="predicted"/>
<sequence length="120" mass="14084">MYVLSLKTEVLYFKIPNLTACSVCGNHIPYHALPFLTIPSYSFKKNFISFHTFAFLPILFTVFRKHFPSRLIPYHSFPFLEENTIHSHSFPFVPAPFCLFPFRTHFFSTKRIGQSVCWNA</sequence>
<name>A0A7C9CFT5_OPUST</name>
<evidence type="ECO:0000313" key="1">
    <source>
        <dbReference type="EMBL" id="MBA4614884.1"/>
    </source>
</evidence>